<comment type="caution">
    <text evidence="2">The sequence shown here is derived from an EMBL/GenBank/DDBJ whole genome shotgun (WGS) entry which is preliminary data.</text>
</comment>
<dbReference type="Pfam" id="PF07282">
    <property type="entry name" value="Cas12f1-like_TNB"/>
    <property type="match status" value="1"/>
</dbReference>
<keyword evidence="3" id="KW-1185">Reference proteome</keyword>
<dbReference type="OrthoDB" id="2146872at2"/>
<dbReference type="AlphaFoldDB" id="A0A0D1LXD9"/>
<organism evidence="2 3">
    <name type="scientific">Weissella cibaria</name>
    <dbReference type="NCBI Taxonomy" id="137591"/>
    <lineage>
        <taxon>Bacteria</taxon>
        <taxon>Bacillati</taxon>
        <taxon>Bacillota</taxon>
        <taxon>Bacilli</taxon>
        <taxon>Lactobacillales</taxon>
        <taxon>Lactobacillaceae</taxon>
        <taxon>Weissella</taxon>
    </lineage>
</organism>
<dbReference type="STRING" id="137591.AO080_11350"/>
<sequence length="450" mass="52768">MKLENLSKIVENIYVRRYRVVATPELIEHHARNMQTQNQLWNFGNKYLEKTYGRKHLNRPYPNNKTQKNYVINDIKAKFIKENYNLDRWNAVIVGLHSQGANEFLTTLMTNFGEYRKTLYRASKMTTHDKLDYVNNVHGNNSQHRSWYRKGSLNYLRGTNSFKTVSLPNNNQVEIVSAHHIKIQDYGDLQVVENVSNLRNSTIVITKLKRKNNGQFELQLVFKRQVARIEPTTKIAGDWNMTNNKVFHTSNDEEIYISNDVIVKAEVLERQINGLKSKRDKSVWLGKNSRRVAQMNDEIRRLNIKRENILDEHYKQLAHVLMNDYDVIVIEDLDAKDMRAKKRQARSANRKLAMIKPYRMAQFIEMLANRTGKTLIKVDAYKTSQVEYGTTHEEKHDTSVRKWVSTLTGKLINRDLNASWNILDWGLNPEHHIKLKDYPRLSASSLVTIN</sequence>
<evidence type="ECO:0000313" key="3">
    <source>
        <dbReference type="Proteomes" id="UP000032287"/>
    </source>
</evidence>
<dbReference type="RefSeq" id="WP_043708503.1">
    <property type="nucleotide sequence ID" value="NZ_CP012873.1"/>
</dbReference>
<feature type="domain" description="Cas12f1-like TNB" evidence="1">
    <location>
        <begin position="358"/>
        <end position="422"/>
    </location>
</feature>
<dbReference type="Proteomes" id="UP000032287">
    <property type="component" value="Unassembled WGS sequence"/>
</dbReference>
<reference evidence="2 3" key="1">
    <citation type="journal article" date="2015" name="Microbiology (Mosc.)">
        <title>Genomics of the Weissella cibaria species with an examination of its metabolic traits.</title>
        <authorList>
            <person name="Lynch K.M."/>
            <person name="Lucid A."/>
            <person name="Arendt E.K."/>
            <person name="Sleator R.D."/>
            <person name="Lucey B."/>
            <person name="Coffey A."/>
        </authorList>
    </citation>
    <scope>NUCLEOTIDE SEQUENCE [LARGE SCALE GENOMIC DNA]</scope>
    <source>
        <strain evidence="2 3">MG1</strain>
    </source>
</reference>
<protein>
    <submittedName>
        <fullName evidence="2">Putative transposase</fullName>
    </submittedName>
</protein>
<evidence type="ECO:0000313" key="2">
    <source>
        <dbReference type="EMBL" id="KIU19002.1"/>
    </source>
</evidence>
<accession>A0A0D1LXD9</accession>
<dbReference type="NCBIfam" id="NF040570">
    <property type="entry name" value="guided_TnpB"/>
    <property type="match status" value="1"/>
</dbReference>
<dbReference type="EMBL" id="JWHU01000043">
    <property type="protein sequence ID" value="KIU19002.1"/>
    <property type="molecule type" value="Genomic_DNA"/>
</dbReference>
<proteinExistence type="predicted"/>
<dbReference type="InterPro" id="IPR010095">
    <property type="entry name" value="Cas12f1-like_TNB"/>
</dbReference>
<evidence type="ECO:0000259" key="1">
    <source>
        <dbReference type="Pfam" id="PF07282"/>
    </source>
</evidence>
<gene>
    <name evidence="2" type="ORF">QX99_02284</name>
</gene>
<name>A0A0D1LXD9_9LACO</name>
<dbReference type="KEGG" id="wcb:AO080_11350"/>
<dbReference type="PATRIC" id="fig|137591.25.peg.2243"/>